<evidence type="ECO:0000256" key="1">
    <source>
        <dbReference type="ARBA" id="ARBA00004141"/>
    </source>
</evidence>
<evidence type="ECO:0000313" key="10">
    <source>
        <dbReference type="Proteomes" id="UP000765509"/>
    </source>
</evidence>
<keyword evidence="4 7" id="KW-1133">Transmembrane helix</keyword>
<comment type="subcellular location">
    <subcellularLocation>
        <location evidence="1">Membrane</location>
        <topology evidence="1">Multi-pass membrane protein</topology>
    </subcellularLocation>
</comment>
<keyword evidence="10" id="KW-1185">Reference proteome</keyword>
<dbReference type="Pfam" id="PF01699">
    <property type="entry name" value="Na_Ca_ex"/>
    <property type="match status" value="1"/>
</dbReference>
<evidence type="ECO:0000256" key="5">
    <source>
        <dbReference type="ARBA" id="ARBA00023136"/>
    </source>
</evidence>
<keyword evidence="5 7" id="KW-0472">Membrane</keyword>
<protein>
    <recommendedName>
        <fullName evidence="8">Sodium/calcium exchanger membrane region domain-containing protein</fullName>
    </recommendedName>
</protein>
<comment type="caution">
    <text evidence="9">The sequence shown here is derived from an EMBL/GenBank/DDBJ whole genome shotgun (WGS) entry which is preliminary data.</text>
</comment>
<keyword evidence="3 7" id="KW-0812">Transmembrane</keyword>
<gene>
    <name evidence="9" type="ORF">O181_049473</name>
</gene>
<reference evidence="9" key="1">
    <citation type="submission" date="2021-03" db="EMBL/GenBank/DDBJ databases">
        <title>Draft genome sequence of rust myrtle Austropuccinia psidii MF-1, a brazilian biotype.</title>
        <authorList>
            <person name="Quecine M.C."/>
            <person name="Pachon D.M.R."/>
            <person name="Bonatelli M.L."/>
            <person name="Correr F.H."/>
            <person name="Franceschini L.M."/>
            <person name="Leite T.F."/>
            <person name="Margarido G.R.A."/>
            <person name="Almeida C.A."/>
            <person name="Ferrarezi J.A."/>
            <person name="Labate C.A."/>
        </authorList>
    </citation>
    <scope>NUCLEOTIDE SEQUENCE</scope>
    <source>
        <strain evidence="9">MF-1</strain>
    </source>
</reference>
<evidence type="ECO:0000259" key="8">
    <source>
        <dbReference type="Pfam" id="PF01699"/>
    </source>
</evidence>
<feature type="domain" description="Sodium/calcium exchanger membrane region" evidence="8">
    <location>
        <begin position="5"/>
        <end position="43"/>
    </location>
</feature>
<feature type="compositionally biased region" description="Polar residues" evidence="6">
    <location>
        <begin position="119"/>
        <end position="137"/>
    </location>
</feature>
<proteinExistence type="predicted"/>
<name>A0A9Q3DZY3_9BASI</name>
<feature type="region of interest" description="Disordered" evidence="6">
    <location>
        <begin position="109"/>
        <end position="155"/>
    </location>
</feature>
<keyword evidence="2" id="KW-0813">Transport</keyword>
<accession>A0A9Q3DZY3</accession>
<dbReference type="InterPro" id="IPR051359">
    <property type="entry name" value="CaCA_antiporter"/>
</dbReference>
<evidence type="ECO:0000313" key="9">
    <source>
        <dbReference type="EMBL" id="MBW0509758.1"/>
    </source>
</evidence>
<dbReference type="PANTHER" id="PTHR12266">
    <property type="entry name" value="NA+/CA2+ K+ INDEPENDENT EXCHANGER"/>
    <property type="match status" value="1"/>
</dbReference>
<evidence type="ECO:0000256" key="4">
    <source>
        <dbReference type="ARBA" id="ARBA00022989"/>
    </source>
</evidence>
<evidence type="ECO:0000256" key="2">
    <source>
        <dbReference type="ARBA" id="ARBA00022448"/>
    </source>
</evidence>
<dbReference type="OrthoDB" id="2503876at2759"/>
<dbReference type="AlphaFoldDB" id="A0A9Q3DZY3"/>
<evidence type="ECO:0000256" key="6">
    <source>
        <dbReference type="SAM" id="MobiDB-lite"/>
    </source>
</evidence>
<organism evidence="9 10">
    <name type="scientific">Austropuccinia psidii MF-1</name>
    <dbReference type="NCBI Taxonomy" id="1389203"/>
    <lineage>
        <taxon>Eukaryota</taxon>
        <taxon>Fungi</taxon>
        <taxon>Dikarya</taxon>
        <taxon>Basidiomycota</taxon>
        <taxon>Pucciniomycotina</taxon>
        <taxon>Pucciniomycetes</taxon>
        <taxon>Pucciniales</taxon>
        <taxon>Sphaerophragmiaceae</taxon>
        <taxon>Austropuccinia</taxon>
    </lineage>
</organism>
<dbReference type="GO" id="GO:0008324">
    <property type="term" value="F:monoatomic cation transmembrane transporter activity"/>
    <property type="evidence" value="ECO:0007669"/>
    <property type="project" value="TreeGrafter"/>
</dbReference>
<dbReference type="PANTHER" id="PTHR12266:SF0">
    <property type="entry name" value="MITOCHONDRIAL SODIUM_CALCIUM EXCHANGER PROTEIN"/>
    <property type="match status" value="1"/>
</dbReference>
<evidence type="ECO:0000256" key="7">
    <source>
        <dbReference type="SAM" id="Phobius"/>
    </source>
</evidence>
<dbReference type="GO" id="GO:0016020">
    <property type="term" value="C:membrane"/>
    <property type="evidence" value="ECO:0007669"/>
    <property type="project" value="UniProtKB-SubCell"/>
</dbReference>
<feature type="transmembrane region" description="Helical" evidence="7">
    <location>
        <begin position="55"/>
        <end position="72"/>
    </location>
</feature>
<sequence length="175" mass="19439">MPIRLGLSESLAGVTLLGFGTGAPDVFSTFAAMNANTGSLAIDGKIKRWEANTSISLYLIYVLSVLISNWSIQKKFKSKQSILKVRNEYSQENPPLEPFLMIPDSNLENRRSSLDHDQPNPSTSVHPKNRPQLSPTQKIPAPNFHQSFPTSQNSNEPFKNLLEANFYFPSSGLNC</sequence>
<feature type="compositionally biased region" description="Basic and acidic residues" evidence="6">
    <location>
        <begin position="109"/>
        <end position="118"/>
    </location>
</feature>
<dbReference type="InterPro" id="IPR004837">
    <property type="entry name" value="NaCa_Exmemb"/>
</dbReference>
<dbReference type="GO" id="GO:0006874">
    <property type="term" value="P:intracellular calcium ion homeostasis"/>
    <property type="evidence" value="ECO:0007669"/>
    <property type="project" value="TreeGrafter"/>
</dbReference>
<evidence type="ECO:0000256" key="3">
    <source>
        <dbReference type="ARBA" id="ARBA00022692"/>
    </source>
</evidence>
<dbReference type="Proteomes" id="UP000765509">
    <property type="component" value="Unassembled WGS sequence"/>
</dbReference>
<feature type="compositionally biased region" description="Polar residues" evidence="6">
    <location>
        <begin position="144"/>
        <end position="155"/>
    </location>
</feature>
<dbReference type="EMBL" id="AVOT02021132">
    <property type="protein sequence ID" value="MBW0509758.1"/>
    <property type="molecule type" value="Genomic_DNA"/>
</dbReference>